<proteinExistence type="inferred from homology"/>
<evidence type="ECO:0000313" key="8">
    <source>
        <dbReference type="EMBL" id="MBB5121489.1"/>
    </source>
</evidence>
<keyword evidence="5" id="KW-0804">Transcription</keyword>
<dbReference type="Gene3D" id="1.10.1740.10">
    <property type="match status" value="1"/>
</dbReference>
<comment type="caution">
    <text evidence="8">The sequence shown here is derived from an EMBL/GenBank/DDBJ whole genome shotgun (WGS) entry which is preliminary data.</text>
</comment>
<dbReference type="NCBIfam" id="TIGR02937">
    <property type="entry name" value="sigma70-ECF"/>
    <property type="match status" value="1"/>
</dbReference>
<feature type="region of interest" description="Disordered" evidence="6">
    <location>
        <begin position="1"/>
        <end position="69"/>
    </location>
</feature>
<feature type="region of interest" description="Disordered" evidence="6">
    <location>
        <begin position="711"/>
        <end position="756"/>
    </location>
</feature>
<feature type="region of interest" description="Disordered" evidence="6">
    <location>
        <begin position="452"/>
        <end position="571"/>
    </location>
</feature>
<dbReference type="SUPFAM" id="SSF88946">
    <property type="entry name" value="Sigma2 domain of RNA polymerase sigma factors"/>
    <property type="match status" value="1"/>
</dbReference>
<evidence type="ECO:0000259" key="7">
    <source>
        <dbReference type="SMART" id="SM00776"/>
    </source>
</evidence>
<dbReference type="InterPro" id="IPR039425">
    <property type="entry name" value="RNA_pol_sigma-70-like"/>
</dbReference>
<dbReference type="GO" id="GO:0006352">
    <property type="term" value="P:DNA-templated transcription initiation"/>
    <property type="evidence" value="ECO:0007669"/>
    <property type="project" value="InterPro"/>
</dbReference>
<keyword evidence="4" id="KW-0238">DNA-binding</keyword>
<reference evidence="8 9" key="1">
    <citation type="submission" date="2020-08" db="EMBL/GenBank/DDBJ databases">
        <title>Genomic Encyclopedia of Type Strains, Phase III (KMG-III): the genomes of soil and plant-associated and newly described type strains.</title>
        <authorList>
            <person name="Whitman W."/>
        </authorList>
    </citation>
    <scope>NUCLEOTIDE SEQUENCE [LARGE SCALE GENOMIC DNA]</scope>
    <source>
        <strain evidence="8 9">CECT 3259</strain>
    </source>
</reference>
<dbReference type="InterPro" id="IPR041916">
    <property type="entry name" value="Anti_sigma_zinc_sf"/>
</dbReference>
<sequence length="756" mass="76908">MHDDLSLPAPFLPDLTRGIDASVPRQRQGRHRGTTGTAAGEGAAAGPGVGADDTAGDGPSGDSSVGSSGGFSGSVFSEAAAAADSSGASGASSGVGAGADADVPPSDLELVSRMRGGESLAYEELYRRHAAAVRRYARSCCRDDHTAEDLTNEVFARTLQAVRSGAGPDSSVRAYLLTTVRRVAAAWGKTAKREQLVEDFAVFAASAARTSAGPDDDTLDLAADVLAMREAEQSLAVRAFRSLPERWQTVLWHTTVEEGSPSEVAPLLGLTANATAVLAHRAREGLKQAYLQAHVSTSLTAGGSCARYADRLGAFARGGLRVRAERGLRKHLEDCARCRTAALEVADVNERLRALLPVAVIGWFAAGFSVKAVAGLATGAAGAGTAAFGAGAAAAASGAAGAGSAGGAGASGGSGGAAAGEGLGAPAKIGIAAGAVVAAGAVAAYALMGNSPAPPEKPRAKAPAAPVVPTPSRKPSPTPPPSPAPSRTPSPAQSPKPSPTPSVSSKPPEPRHAAAPTPRPSPAAPRPPAGPKPTPPRPPTPKPPPKPAPPPATVYPLNELDYAGPGGGTGPEIRPGVSSWLWQRYGLRIGGVTYRDGVSVSAMSSVTIELNRSCTSYDALAGVDDMTFGFGSARFSVYGDGTRLWRSEVVRGGEGAVPVHVPLSGRRTIRLVVEPGSAWETVTVADWAAARISCGGRTGLSRPVFPAVSPVPRAPRMGPDPRGPVRDVDLFASPSPDDWSWREALWRPEPGREPGV</sequence>
<evidence type="ECO:0000256" key="5">
    <source>
        <dbReference type="ARBA" id="ARBA00023163"/>
    </source>
</evidence>
<dbReference type="GO" id="GO:0003677">
    <property type="term" value="F:DNA binding"/>
    <property type="evidence" value="ECO:0007669"/>
    <property type="project" value="UniProtKB-KW"/>
</dbReference>
<evidence type="ECO:0000256" key="1">
    <source>
        <dbReference type="ARBA" id="ARBA00010641"/>
    </source>
</evidence>
<dbReference type="InterPro" id="IPR013325">
    <property type="entry name" value="RNA_pol_sigma_r2"/>
</dbReference>
<accession>A0A7W8F4X2</accession>
<evidence type="ECO:0000256" key="6">
    <source>
        <dbReference type="SAM" id="MobiDB-lite"/>
    </source>
</evidence>
<dbReference type="InterPro" id="IPR038637">
    <property type="entry name" value="NPCBM_sf"/>
</dbReference>
<dbReference type="InterPro" id="IPR036388">
    <property type="entry name" value="WH-like_DNA-bd_sf"/>
</dbReference>
<dbReference type="PANTHER" id="PTHR43133:SF8">
    <property type="entry name" value="RNA POLYMERASE SIGMA FACTOR HI_1459-RELATED"/>
    <property type="match status" value="1"/>
</dbReference>
<feature type="compositionally biased region" description="Pro residues" evidence="6">
    <location>
        <begin position="517"/>
        <end position="553"/>
    </location>
</feature>
<evidence type="ECO:0000313" key="9">
    <source>
        <dbReference type="Proteomes" id="UP000528608"/>
    </source>
</evidence>
<evidence type="ECO:0000256" key="4">
    <source>
        <dbReference type="ARBA" id="ARBA00023125"/>
    </source>
</evidence>
<evidence type="ECO:0000256" key="3">
    <source>
        <dbReference type="ARBA" id="ARBA00023082"/>
    </source>
</evidence>
<dbReference type="GO" id="GO:0016987">
    <property type="term" value="F:sigma factor activity"/>
    <property type="evidence" value="ECO:0007669"/>
    <property type="project" value="UniProtKB-KW"/>
</dbReference>
<evidence type="ECO:0000256" key="2">
    <source>
        <dbReference type="ARBA" id="ARBA00023015"/>
    </source>
</evidence>
<feature type="compositionally biased region" description="Basic and acidic residues" evidence="6">
    <location>
        <begin position="739"/>
        <end position="756"/>
    </location>
</feature>
<dbReference type="AlphaFoldDB" id="A0A7W8F4X2"/>
<dbReference type="SUPFAM" id="SSF49785">
    <property type="entry name" value="Galactose-binding domain-like"/>
    <property type="match status" value="1"/>
</dbReference>
<dbReference type="SMART" id="SM00776">
    <property type="entry name" value="NPCBM"/>
    <property type="match status" value="1"/>
</dbReference>
<dbReference type="InterPro" id="IPR007627">
    <property type="entry name" value="RNA_pol_sigma70_r2"/>
</dbReference>
<dbReference type="Proteomes" id="UP000528608">
    <property type="component" value="Unassembled WGS sequence"/>
</dbReference>
<organism evidence="8 9">
    <name type="scientific">Streptomyces eurocidicus</name>
    <name type="common">Streptoverticillium eurocidicus</name>
    <dbReference type="NCBI Taxonomy" id="66423"/>
    <lineage>
        <taxon>Bacteria</taxon>
        <taxon>Bacillati</taxon>
        <taxon>Actinomycetota</taxon>
        <taxon>Actinomycetes</taxon>
        <taxon>Kitasatosporales</taxon>
        <taxon>Streptomycetaceae</taxon>
        <taxon>Streptomyces</taxon>
    </lineage>
</organism>
<dbReference type="SUPFAM" id="SSF88659">
    <property type="entry name" value="Sigma3 and sigma4 domains of RNA polymerase sigma factors"/>
    <property type="match status" value="1"/>
</dbReference>
<dbReference type="EMBL" id="JACHJF010000018">
    <property type="protein sequence ID" value="MBB5121489.1"/>
    <property type="molecule type" value="Genomic_DNA"/>
</dbReference>
<keyword evidence="2" id="KW-0805">Transcription regulation</keyword>
<feature type="compositionally biased region" description="Pro residues" evidence="6">
    <location>
        <begin position="466"/>
        <end position="500"/>
    </location>
</feature>
<dbReference type="Pfam" id="PF08305">
    <property type="entry name" value="NPCBM"/>
    <property type="match status" value="1"/>
</dbReference>
<comment type="similarity">
    <text evidence="1">Belongs to the sigma-70 factor family. ECF subfamily.</text>
</comment>
<protein>
    <submittedName>
        <fullName evidence="8">RNA polymerase sigma factor (Sigma-70 family)</fullName>
    </submittedName>
</protein>
<dbReference type="Pfam" id="PF04542">
    <property type="entry name" value="Sigma70_r2"/>
    <property type="match status" value="1"/>
</dbReference>
<dbReference type="Gene3D" id="1.10.10.1320">
    <property type="entry name" value="Anti-sigma factor, zinc-finger domain"/>
    <property type="match status" value="1"/>
</dbReference>
<keyword evidence="3" id="KW-0731">Sigma factor</keyword>
<dbReference type="PANTHER" id="PTHR43133">
    <property type="entry name" value="RNA POLYMERASE ECF-TYPE SIGMA FACTO"/>
    <property type="match status" value="1"/>
</dbReference>
<dbReference type="Gene3D" id="1.10.10.10">
    <property type="entry name" value="Winged helix-like DNA-binding domain superfamily/Winged helix DNA-binding domain"/>
    <property type="match status" value="1"/>
</dbReference>
<gene>
    <name evidence="8" type="ORF">FHS36_004943</name>
</gene>
<dbReference type="Gene3D" id="2.60.120.1060">
    <property type="entry name" value="NPCBM/NEW2 domain"/>
    <property type="match status" value="1"/>
</dbReference>
<dbReference type="InterPro" id="IPR013222">
    <property type="entry name" value="Glyco_hyd_98_carb-bd"/>
</dbReference>
<dbReference type="InterPro" id="IPR014284">
    <property type="entry name" value="RNA_pol_sigma-70_dom"/>
</dbReference>
<dbReference type="InterPro" id="IPR013324">
    <property type="entry name" value="RNA_pol_sigma_r3/r4-like"/>
</dbReference>
<feature type="compositionally biased region" description="Low complexity" evidence="6">
    <location>
        <begin position="50"/>
        <end position="66"/>
    </location>
</feature>
<feature type="domain" description="Glycosyl hydrolase family 98 putative carbohydrate-binding module" evidence="7">
    <location>
        <begin position="550"/>
        <end position="694"/>
    </location>
</feature>
<dbReference type="InterPro" id="IPR008979">
    <property type="entry name" value="Galactose-bd-like_sf"/>
</dbReference>
<name>A0A7W8F4X2_STREU</name>